<evidence type="ECO:0000313" key="1">
    <source>
        <dbReference type="EMBL" id="VAV85321.1"/>
    </source>
</evidence>
<sequence length="126" mass="14906">MGKDFCNAYTKQLFIHLVDVHTSKSKRSKIEFAKLIGKRYNWVCDKYRGVDSISFEKLMHILFLLGYKNLNEIDLPLRHLEKSESILEKRQKRKANKVNSKKRKGIEKLDRGNDSELIKRLIQDNL</sequence>
<accession>A0A3B0QZ54</accession>
<organism evidence="1">
    <name type="scientific">hydrothermal vent metagenome</name>
    <dbReference type="NCBI Taxonomy" id="652676"/>
    <lineage>
        <taxon>unclassified sequences</taxon>
        <taxon>metagenomes</taxon>
        <taxon>ecological metagenomes</taxon>
    </lineage>
</organism>
<dbReference type="EMBL" id="UOEB01000215">
    <property type="protein sequence ID" value="VAV85321.1"/>
    <property type="molecule type" value="Genomic_DNA"/>
</dbReference>
<name>A0A3B0QZ54_9ZZZZ</name>
<reference evidence="1" key="1">
    <citation type="submission" date="2018-06" db="EMBL/GenBank/DDBJ databases">
        <authorList>
            <person name="Zhirakovskaya E."/>
        </authorList>
    </citation>
    <scope>NUCLEOTIDE SEQUENCE</scope>
</reference>
<proteinExistence type="predicted"/>
<protein>
    <submittedName>
        <fullName evidence="1">Uncharacterized protein</fullName>
    </submittedName>
</protein>
<gene>
    <name evidence="1" type="ORF">MNBD_BACTEROID02-1330</name>
</gene>
<dbReference type="AlphaFoldDB" id="A0A3B0QZ54"/>